<organism evidence="3">
    <name type="scientific">Candidatus Kentrum sp. FW</name>
    <dbReference type="NCBI Taxonomy" id="2126338"/>
    <lineage>
        <taxon>Bacteria</taxon>
        <taxon>Pseudomonadati</taxon>
        <taxon>Pseudomonadota</taxon>
        <taxon>Gammaproteobacteria</taxon>
        <taxon>Candidatus Kentrum</taxon>
    </lineage>
</organism>
<dbReference type="InterPro" id="IPR042099">
    <property type="entry name" value="ANL_N_sf"/>
</dbReference>
<accession>A0A450SMF4</accession>
<feature type="domain" description="AMP-dependent synthetase/ligase" evidence="2">
    <location>
        <begin position="7"/>
        <end position="190"/>
    </location>
</feature>
<dbReference type="Pfam" id="PF00501">
    <property type="entry name" value="AMP-binding"/>
    <property type="match status" value="1"/>
</dbReference>
<proteinExistence type="inferred from homology"/>
<dbReference type="GO" id="GO:0006633">
    <property type="term" value="P:fatty acid biosynthetic process"/>
    <property type="evidence" value="ECO:0007669"/>
    <property type="project" value="TreeGrafter"/>
</dbReference>
<evidence type="ECO:0000259" key="2">
    <source>
        <dbReference type="Pfam" id="PF00501"/>
    </source>
</evidence>
<evidence type="ECO:0000256" key="1">
    <source>
        <dbReference type="ARBA" id="ARBA00006432"/>
    </source>
</evidence>
<sequence>MDREVEEALTYKQLDLRARAIAVRLQGMTTPGERALLVYPSGLDFISAFLGCLYAGVVAVPTYPPRHNRFDPRFGGIASDAGISVVLTTGSILSGPDSQLATDSLDLTAASDWQMPDIGADTLAFLQYTSGSTGSPKGVMVSHGNLLYNQEMIKRGFGHGKETILVGWLPLFHDMGLVGSVLLPTRFGGEPFLEIDPSHVSSSHRSLLFFGIGQSSCPMLVQKSPWRSRNSSQLR</sequence>
<comment type="similarity">
    <text evidence="1">Belongs to the ATP-dependent AMP-binding enzyme family.</text>
</comment>
<name>A0A450SMF4_9GAMM</name>
<dbReference type="PANTHER" id="PTHR22754:SF32">
    <property type="entry name" value="DISCO-INTERACTING PROTEIN 2"/>
    <property type="match status" value="1"/>
</dbReference>
<dbReference type="InterPro" id="IPR020845">
    <property type="entry name" value="AMP-binding_CS"/>
</dbReference>
<dbReference type="GO" id="GO:0070566">
    <property type="term" value="F:adenylyltransferase activity"/>
    <property type="evidence" value="ECO:0007669"/>
    <property type="project" value="TreeGrafter"/>
</dbReference>
<dbReference type="EMBL" id="CAADEW010000050">
    <property type="protein sequence ID" value="VFJ54821.1"/>
    <property type="molecule type" value="Genomic_DNA"/>
</dbReference>
<dbReference type="PANTHER" id="PTHR22754">
    <property type="entry name" value="DISCO-INTERACTING PROTEIN 2 DIP2 -RELATED"/>
    <property type="match status" value="1"/>
</dbReference>
<evidence type="ECO:0000313" key="3">
    <source>
        <dbReference type="EMBL" id="VFJ54821.1"/>
    </source>
</evidence>
<reference evidence="3" key="1">
    <citation type="submission" date="2019-02" db="EMBL/GenBank/DDBJ databases">
        <authorList>
            <person name="Gruber-Vodicka R. H."/>
            <person name="Seah K. B. B."/>
        </authorList>
    </citation>
    <scope>NUCLEOTIDE SEQUENCE</scope>
    <source>
        <strain evidence="3">BECK_BZ15</strain>
    </source>
</reference>
<gene>
    <name evidence="3" type="ORF">BECKFW1821A_GA0114235_105014</name>
</gene>
<protein>
    <submittedName>
        <fullName evidence="3">AMP-binding enzyme</fullName>
    </submittedName>
</protein>
<dbReference type="GO" id="GO:0005886">
    <property type="term" value="C:plasma membrane"/>
    <property type="evidence" value="ECO:0007669"/>
    <property type="project" value="TreeGrafter"/>
</dbReference>
<dbReference type="SUPFAM" id="SSF56801">
    <property type="entry name" value="Acetyl-CoA synthetase-like"/>
    <property type="match status" value="1"/>
</dbReference>
<dbReference type="Gene3D" id="3.40.50.12780">
    <property type="entry name" value="N-terminal domain of ligase-like"/>
    <property type="match status" value="1"/>
</dbReference>
<dbReference type="InterPro" id="IPR000873">
    <property type="entry name" value="AMP-dep_synth/lig_dom"/>
</dbReference>
<dbReference type="AlphaFoldDB" id="A0A450SMF4"/>
<dbReference type="PROSITE" id="PS00455">
    <property type="entry name" value="AMP_BINDING"/>
    <property type="match status" value="1"/>
</dbReference>